<comment type="subcellular location">
    <subcellularLocation>
        <location evidence="2">Membrane</location>
    </subcellularLocation>
</comment>
<keyword evidence="7" id="KW-0547">Nucleotide-binding</keyword>
<evidence type="ECO:0000259" key="14">
    <source>
        <dbReference type="PROSITE" id="PS50885"/>
    </source>
</evidence>
<dbReference type="SUPFAM" id="SSF55874">
    <property type="entry name" value="ATPase domain of HSP90 chaperone/DNA topoisomerase II/histidine kinase"/>
    <property type="match status" value="1"/>
</dbReference>
<comment type="caution">
    <text evidence="15">The sequence shown here is derived from an EMBL/GenBank/DDBJ whole genome shotgun (WGS) entry which is preliminary data.</text>
</comment>
<evidence type="ECO:0000256" key="2">
    <source>
        <dbReference type="ARBA" id="ARBA00004370"/>
    </source>
</evidence>
<keyword evidence="10" id="KW-1133">Transmembrane helix</keyword>
<feature type="compositionally biased region" description="Low complexity" evidence="12">
    <location>
        <begin position="401"/>
        <end position="448"/>
    </location>
</feature>
<feature type="chain" id="PRO_5014714926" description="histidine kinase" evidence="13">
    <location>
        <begin position="35"/>
        <end position="944"/>
    </location>
</feature>
<evidence type="ECO:0000256" key="9">
    <source>
        <dbReference type="ARBA" id="ARBA00022840"/>
    </source>
</evidence>
<dbReference type="EC" id="2.7.13.3" evidence="3"/>
<evidence type="ECO:0000256" key="7">
    <source>
        <dbReference type="ARBA" id="ARBA00022741"/>
    </source>
</evidence>
<evidence type="ECO:0000256" key="11">
    <source>
        <dbReference type="ARBA" id="ARBA00023012"/>
    </source>
</evidence>
<evidence type="ECO:0000256" key="10">
    <source>
        <dbReference type="ARBA" id="ARBA00022989"/>
    </source>
</evidence>
<evidence type="ECO:0000256" key="13">
    <source>
        <dbReference type="SAM" id="SignalP"/>
    </source>
</evidence>
<feature type="region of interest" description="Disordered" evidence="12">
    <location>
        <begin position="701"/>
        <end position="757"/>
    </location>
</feature>
<gene>
    <name evidence="15" type="ORF">CUT44_20165</name>
</gene>
<feature type="compositionally biased region" description="Low complexity" evidence="12">
    <location>
        <begin position="743"/>
        <end position="754"/>
    </location>
</feature>
<evidence type="ECO:0000256" key="8">
    <source>
        <dbReference type="ARBA" id="ARBA00022777"/>
    </source>
</evidence>
<feature type="region of interest" description="Disordered" evidence="12">
    <location>
        <begin position="401"/>
        <end position="453"/>
    </location>
</feature>
<dbReference type="Pfam" id="PF02518">
    <property type="entry name" value="HATPase_c"/>
    <property type="match status" value="1"/>
</dbReference>
<dbReference type="PANTHER" id="PTHR44936:SF9">
    <property type="entry name" value="SENSOR PROTEIN CREC"/>
    <property type="match status" value="1"/>
</dbReference>
<evidence type="ECO:0000256" key="1">
    <source>
        <dbReference type="ARBA" id="ARBA00000085"/>
    </source>
</evidence>
<keyword evidence="16" id="KW-1185">Reference proteome</keyword>
<name>A0A2M8LWB8_9ACTN</name>
<dbReference type="SMART" id="SM00304">
    <property type="entry name" value="HAMP"/>
    <property type="match status" value="1"/>
</dbReference>
<dbReference type="InterPro" id="IPR003594">
    <property type="entry name" value="HATPase_dom"/>
</dbReference>
<dbReference type="InterPro" id="IPR050980">
    <property type="entry name" value="2C_sensor_his_kinase"/>
</dbReference>
<feature type="compositionally biased region" description="Pro residues" evidence="12">
    <location>
        <begin position="829"/>
        <end position="838"/>
    </location>
</feature>
<evidence type="ECO:0000313" key="15">
    <source>
        <dbReference type="EMBL" id="PJE96250.1"/>
    </source>
</evidence>
<accession>A0A2M8LWB8</accession>
<keyword evidence="9" id="KW-0067">ATP-binding</keyword>
<evidence type="ECO:0000256" key="12">
    <source>
        <dbReference type="SAM" id="MobiDB-lite"/>
    </source>
</evidence>
<dbReference type="GO" id="GO:0016020">
    <property type="term" value="C:membrane"/>
    <property type="evidence" value="ECO:0007669"/>
    <property type="project" value="UniProtKB-SubCell"/>
</dbReference>
<evidence type="ECO:0000313" key="16">
    <source>
        <dbReference type="Proteomes" id="UP000230407"/>
    </source>
</evidence>
<dbReference type="EMBL" id="PGGW01000060">
    <property type="protein sequence ID" value="PJE96250.1"/>
    <property type="molecule type" value="Genomic_DNA"/>
</dbReference>
<evidence type="ECO:0000256" key="3">
    <source>
        <dbReference type="ARBA" id="ARBA00012438"/>
    </source>
</evidence>
<dbReference type="Gene3D" id="6.10.340.10">
    <property type="match status" value="1"/>
</dbReference>
<dbReference type="Proteomes" id="UP000230407">
    <property type="component" value="Unassembled WGS sequence"/>
</dbReference>
<dbReference type="GO" id="GO:0004673">
    <property type="term" value="F:protein histidine kinase activity"/>
    <property type="evidence" value="ECO:0007669"/>
    <property type="project" value="UniProtKB-EC"/>
</dbReference>
<feature type="region of interest" description="Disordered" evidence="12">
    <location>
        <begin position="74"/>
        <end position="105"/>
    </location>
</feature>
<dbReference type="SMART" id="SM00387">
    <property type="entry name" value="HATPase_c"/>
    <property type="match status" value="1"/>
</dbReference>
<comment type="catalytic activity">
    <reaction evidence="1">
        <text>ATP + protein L-histidine = ADP + protein N-phospho-L-histidine.</text>
        <dbReference type="EC" id="2.7.13.3"/>
    </reaction>
</comment>
<feature type="region of interest" description="Disordered" evidence="12">
    <location>
        <begin position="795"/>
        <end position="944"/>
    </location>
</feature>
<dbReference type="GO" id="GO:0000160">
    <property type="term" value="P:phosphorelay signal transduction system"/>
    <property type="evidence" value="ECO:0007669"/>
    <property type="project" value="UniProtKB-KW"/>
</dbReference>
<dbReference type="InterPro" id="IPR036890">
    <property type="entry name" value="HATPase_C_sf"/>
</dbReference>
<keyword evidence="11" id="KW-0902">Two-component regulatory system</keyword>
<reference evidence="15 16" key="1">
    <citation type="submission" date="2017-11" db="EMBL/GenBank/DDBJ databases">
        <title>Streptomyces carmine sp. nov., a novel actinomycete isolated from Sophora alopecuroides in Xinjiang, China.</title>
        <authorList>
            <person name="Wang Y."/>
            <person name="Luo X."/>
            <person name="Wan C."/>
            <person name="Zhang L."/>
        </authorList>
    </citation>
    <scope>NUCLEOTIDE SEQUENCE [LARGE SCALE GENOMIC DNA]</scope>
    <source>
        <strain evidence="15 16">TRM SA0054</strain>
    </source>
</reference>
<keyword evidence="13" id="KW-0732">Signal</keyword>
<dbReference type="Pfam" id="PF08376">
    <property type="entry name" value="NIT"/>
    <property type="match status" value="1"/>
</dbReference>
<keyword evidence="5" id="KW-0808">Transferase</keyword>
<dbReference type="InterPro" id="IPR003660">
    <property type="entry name" value="HAMP_dom"/>
</dbReference>
<feature type="domain" description="HAMP" evidence="14">
    <location>
        <begin position="338"/>
        <end position="392"/>
    </location>
</feature>
<keyword evidence="8" id="KW-0418">Kinase</keyword>
<evidence type="ECO:0000256" key="5">
    <source>
        <dbReference type="ARBA" id="ARBA00022679"/>
    </source>
</evidence>
<organism evidence="15 16">
    <name type="scientific">Streptomyces carminius</name>
    <dbReference type="NCBI Taxonomy" id="2665496"/>
    <lineage>
        <taxon>Bacteria</taxon>
        <taxon>Bacillati</taxon>
        <taxon>Actinomycetota</taxon>
        <taxon>Actinomycetes</taxon>
        <taxon>Kitasatosporales</taxon>
        <taxon>Streptomycetaceae</taxon>
        <taxon>Streptomyces</taxon>
    </lineage>
</organism>
<evidence type="ECO:0000256" key="4">
    <source>
        <dbReference type="ARBA" id="ARBA00022553"/>
    </source>
</evidence>
<dbReference type="PANTHER" id="PTHR44936">
    <property type="entry name" value="SENSOR PROTEIN CREC"/>
    <property type="match status" value="1"/>
</dbReference>
<proteinExistence type="predicted"/>
<dbReference type="AlphaFoldDB" id="A0A2M8LWB8"/>
<dbReference type="Gene3D" id="3.30.565.10">
    <property type="entry name" value="Histidine kinase-like ATPase, C-terminal domain"/>
    <property type="match status" value="1"/>
</dbReference>
<dbReference type="PROSITE" id="PS50885">
    <property type="entry name" value="HAMP"/>
    <property type="match status" value="1"/>
</dbReference>
<keyword evidence="6" id="KW-0812">Transmembrane</keyword>
<protein>
    <recommendedName>
        <fullName evidence="3">histidine kinase</fullName>
        <ecNumber evidence="3">2.7.13.3</ecNumber>
    </recommendedName>
</protein>
<keyword evidence="10" id="KW-0472">Membrane</keyword>
<keyword evidence="4" id="KW-0597">Phosphoprotein</keyword>
<feature type="compositionally biased region" description="Acidic residues" evidence="12">
    <location>
        <begin position="82"/>
        <end position="93"/>
    </location>
</feature>
<sequence length="944" mass="97136">MSGRRARVRNRLLVSVTLCAVAVLAAGAPGVATASRDLADSQRLVDRAELGRRAVSLSHALADERTEAVRLAAEDGAAGPEGTDEADGTDGADGEGLPERERARVDSRIRELRADAPADLRRLLDELPDIRRQALSGEDGAAAVYESYSELVRALGNVTAATARALPGRAENAAADALPDLGRAVEQAAGARGLLVAALDAGNGGEAERELAEAGQLARLREQAALADFDQAAPAATRDTYASTVTGADITQAERYLARLTDRPRLSDGDRALNADRVAAALTARVDRMRGVEASLAVGEVKRLERLRDDDLTALELRVALLGVCLLLALGVGVQAARSMTRPLAVLRRGSERVAADPAGQEPVAYKGRDDEFAEVVRAVNRLRATAAALHERAVRAEAAAGAPEAATATSTANPATAADTAGTTATTAATGPAGAPAAPAADRPAGGSRSTSAQLALRTLGLVERQLAIIESLEHEEKEPDRLATLFRLDHLATRMRRNNENLLLLTGAEHTTGQVEPVPLLDVLRAAVSEIERYERVELAALPPHAQVSGPAADDISHLVAELLDNATAFSAPDAEVRLSGWMLENGEVMLSVQDEGIGMTAERMAELNVLLGECGARGPDAPAREPAAVPGENGALGMGLYVVAHLAARHGIRVQLRAQKQGGVAAVVVLPRALLPDRPMPGHARDARGTVVGQVPALPGSEAEANGNALPPRAARVRPAPAAPAAPAAPDTAGGGAAGGTAAPGETAPAADSGADETMQIPRVTLPEEPAAPAGAATGTARPVDIDVEEADAAAADPAREAVGRSGPAAAGEPAEHARAVDEAPAPAPEPAPEPGPEDAPGAPGAPTGRVVTDKGLPKRTPRQVAVDTGARSHRGGLRAEELRRRLGGFQQGAREGHRDVRAQLAEETGQIERPATGDRPAAADTKDAAGTDGTVEEARK</sequence>
<feature type="signal peptide" evidence="13">
    <location>
        <begin position="1"/>
        <end position="34"/>
    </location>
</feature>
<dbReference type="InterPro" id="IPR013587">
    <property type="entry name" value="Nitrate/nitrite_sensing"/>
</dbReference>
<evidence type="ECO:0000256" key="6">
    <source>
        <dbReference type="ARBA" id="ARBA00022692"/>
    </source>
</evidence>
<feature type="compositionally biased region" description="Low complexity" evidence="12">
    <location>
        <begin position="712"/>
        <end position="735"/>
    </location>
</feature>
<dbReference type="GO" id="GO:0005524">
    <property type="term" value="F:ATP binding"/>
    <property type="evidence" value="ECO:0007669"/>
    <property type="project" value="UniProtKB-KW"/>
</dbReference>